<keyword evidence="1" id="KW-1133">Transmembrane helix</keyword>
<keyword evidence="5" id="KW-1185">Reference proteome</keyword>
<feature type="transmembrane region" description="Helical" evidence="1">
    <location>
        <begin position="6"/>
        <end position="27"/>
    </location>
</feature>
<dbReference type="OrthoDB" id="8759306at2"/>
<dbReference type="Proteomes" id="UP000437862">
    <property type="component" value="Chromosome"/>
</dbReference>
<evidence type="ECO:0000313" key="3">
    <source>
        <dbReference type="EMBL" id="TWI51221.1"/>
    </source>
</evidence>
<reference evidence="2 5" key="3">
    <citation type="submission" date="2019-12" db="EMBL/GenBank/DDBJ databases">
        <title>Draft Genome Sequences of Six Type Strains of the Genus Massilia.</title>
        <authorList>
            <person name="Miess H."/>
            <person name="Frediansyah A."/>
            <person name="Goeker M."/>
            <person name="Gross H."/>
        </authorList>
    </citation>
    <scope>NUCLEOTIDE SEQUENCE [LARGE SCALE GENOMIC DNA]</scope>
    <source>
        <strain evidence="2 5">DSM 26639</strain>
    </source>
</reference>
<proteinExistence type="predicted"/>
<dbReference type="RefSeq" id="WP_145872672.1">
    <property type="nucleotide sequence ID" value="NZ_CP046904.1"/>
</dbReference>
<evidence type="ECO:0000313" key="5">
    <source>
        <dbReference type="Proteomes" id="UP000437862"/>
    </source>
</evidence>
<evidence type="ECO:0000256" key="1">
    <source>
        <dbReference type="SAM" id="Phobius"/>
    </source>
</evidence>
<dbReference type="EMBL" id="VLKW01000001">
    <property type="protein sequence ID" value="TWI51221.1"/>
    <property type="molecule type" value="Genomic_DNA"/>
</dbReference>
<gene>
    <name evidence="2" type="ORF">GO485_20930</name>
    <name evidence="3" type="ORF">IP92_00204</name>
</gene>
<protein>
    <submittedName>
        <fullName evidence="3">Uncharacterized protein</fullName>
    </submittedName>
</protein>
<keyword evidence="1" id="KW-0812">Transmembrane</keyword>
<evidence type="ECO:0000313" key="2">
    <source>
        <dbReference type="EMBL" id="QGZ41282.1"/>
    </source>
</evidence>
<accession>A0A562Q3B1</accession>
<organism evidence="3 4">
    <name type="scientific">Pseudoduganella flava</name>
    <dbReference type="NCBI Taxonomy" id="871742"/>
    <lineage>
        <taxon>Bacteria</taxon>
        <taxon>Pseudomonadati</taxon>
        <taxon>Pseudomonadota</taxon>
        <taxon>Betaproteobacteria</taxon>
        <taxon>Burkholderiales</taxon>
        <taxon>Oxalobacteraceae</taxon>
        <taxon>Telluria group</taxon>
        <taxon>Pseudoduganella</taxon>
    </lineage>
</organism>
<dbReference type="AlphaFoldDB" id="A0A562Q3B1"/>
<evidence type="ECO:0000313" key="4">
    <source>
        <dbReference type="Proteomes" id="UP000315112"/>
    </source>
</evidence>
<name>A0A562Q3B1_9BURK</name>
<reference evidence="3 4" key="1">
    <citation type="journal article" date="2015" name="Stand. Genomic Sci.">
        <title>Genomic Encyclopedia of Bacterial and Archaeal Type Strains, Phase III: the genomes of soil and plant-associated and newly described type strains.</title>
        <authorList>
            <person name="Whitman W.B."/>
            <person name="Woyke T."/>
            <person name="Klenk H.P."/>
            <person name="Zhou Y."/>
            <person name="Lilburn T.G."/>
            <person name="Beck B.J."/>
            <person name="De Vos P."/>
            <person name="Vandamme P."/>
            <person name="Eisen J.A."/>
            <person name="Garrity G."/>
            <person name="Hugenholtz P."/>
            <person name="Kyrpides N.C."/>
        </authorList>
    </citation>
    <scope>NUCLEOTIDE SEQUENCE [LARGE SCALE GENOMIC DNA]</scope>
    <source>
        <strain evidence="3 4">CGMCC 1.10685</strain>
    </source>
</reference>
<dbReference type="EMBL" id="CP046904">
    <property type="protein sequence ID" value="QGZ41282.1"/>
    <property type="molecule type" value="Genomic_DNA"/>
</dbReference>
<dbReference type="Proteomes" id="UP000315112">
    <property type="component" value="Unassembled WGS sequence"/>
</dbReference>
<reference evidence="3" key="2">
    <citation type="submission" date="2019-07" db="EMBL/GenBank/DDBJ databases">
        <authorList>
            <person name="Whitman W."/>
            <person name="Huntemann M."/>
            <person name="Clum A."/>
            <person name="Pillay M."/>
            <person name="Palaniappan K."/>
            <person name="Varghese N."/>
            <person name="Mikhailova N."/>
            <person name="Stamatis D."/>
            <person name="Reddy T."/>
            <person name="Daum C."/>
            <person name="Shapiro N."/>
            <person name="Ivanova N."/>
            <person name="Kyrpides N."/>
            <person name="Woyke T."/>
        </authorList>
    </citation>
    <scope>NUCLEOTIDE SEQUENCE</scope>
    <source>
        <strain evidence="3">CGMCC 1.10685</strain>
    </source>
</reference>
<sequence>MSEHVFLFTIFMVLAAVLLVFGIRAFSAIAQAKYRARADGESARTLASIDASLVELRERIAAIERILRQVD</sequence>
<keyword evidence="1" id="KW-0472">Membrane</keyword>